<feature type="transmembrane region" description="Helical" evidence="7">
    <location>
        <begin position="30"/>
        <end position="55"/>
    </location>
</feature>
<protein>
    <submittedName>
        <fullName evidence="9">Sugar transferase</fullName>
    </submittedName>
</protein>
<dbReference type="SUPFAM" id="SSF51735">
    <property type="entry name" value="NAD(P)-binding Rossmann-fold domains"/>
    <property type="match status" value="1"/>
</dbReference>
<comment type="subcellular location">
    <subcellularLocation>
        <location evidence="1">Membrane</location>
        <topology evidence="1">Multi-pass membrane protein</topology>
    </subcellularLocation>
</comment>
<dbReference type="PANTHER" id="PTHR30576">
    <property type="entry name" value="COLANIC BIOSYNTHESIS UDP-GLUCOSE LIPID CARRIER TRANSFERASE"/>
    <property type="match status" value="1"/>
</dbReference>
<dbReference type="InterPro" id="IPR036291">
    <property type="entry name" value="NAD(P)-bd_dom_sf"/>
</dbReference>
<dbReference type="RefSeq" id="WP_258217511.1">
    <property type="nucleotide sequence ID" value="NZ_JANQBD010000034.1"/>
</dbReference>
<feature type="transmembrane region" description="Helical" evidence="7">
    <location>
        <begin position="308"/>
        <end position="332"/>
    </location>
</feature>
<comment type="caution">
    <text evidence="9">The sequence shown here is derived from an EMBL/GenBank/DDBJ whole genome shotgun (WGS) entry which is preliminary data.</text>
</comment>
<keyword evidence="10" id="KW-1185">Reference proteome</keyword>
<feature type="transmembrane region" description="Helical" evidence="7">
    <location>
        <begin position="77"/>
        <end position="98"/>
    </location>
</feature>
<dbReference type="PANTHER" id="PTHR30576:SF0">
    <property type="entry name" value="UNDECAPRENYL-PHOSPHATE N-ACETYLGALACTOSAMINYL 1-PHOSPHATE TRANSFERASE-RELATED"/>
    <property type="match status" value="1"/>
</dbReference>
<feature type="domain" description="Bacterial sugar transferase" evidence="8">
    <location>
        <begin position="306"/>
        <end position="494"/>
    </location>
</feature>
<comment type="similarity">
    <text evidence="2">Belongs to the bacterial sugar transferase family.</text>
</comment>
<evidence type="ECO:0000256" key="2">
    <source>
        <dbReference type="ARBA" id="ARBA00006464"/>
    </source>
</evidence>
<evidence type="ECO:0000256" key="7">
    <source>
        <dbReference type="SAM" id="Phobius"/>
    </source>
</evidence>
<dbReference type="InterPro" id="IPR017475">
    <property type="entry name" value="EPS_sugar_tfrase"/>
</dbReference>
<evidence type="ECO:0000256" key="3">
    <source>
        <dbReference type="ARBA" id="ARBA00022679"/>
    </source>
</evidence>
<dbReference type="EMBL" id="JANQBD010000034">
    <property type="protein sequence ID" value="MCR8635970.1"/>
    <property type="molecule type" value="Genomic_DNA"/>
</dbReference>
<dbReference type="Pfam" id="PF13727">
    <property type="entry name" value="CoA_binding_3"/>
    <property type="match status" value="1"/>
</dbReference>
<dbReference type="Pfam" id="PF02397">
    <property type="entry name" value="Bac_transf"/>
    <property type="match status" value="1"/>
</dbReference>
<sequence>MNYSYATQKNKKEHFIPTMEINKKLGTKKLYSTALASIFIALEAIVIAFVFFYLYEYRIGQEFDRDIVFWDMGSPRFVNYLIFFVISSTIYIFFVYRYKIFRFRSQSGLADELFKVAKAYSFSILITIGASFLLKYIDLSRIVIASYWITAIVSSVIVRSIKRLIYIRLAKEGTLSKNVVIVGAGKFGKSLMDELTHYKYLGYHIVGFVDDNEQDDFEHYKYLGPISKINEILKNNLVEEIIITIPSERELVNKLITDLRKLDINIKIIPDLYNLVMSTVQIGNINSLPVVTLVKTPMRGLGLAAKRCMDMIASSLLILFISPIYILTAIAIKLDSKGSIIYKQQRIGRNGKPFSMLKFRSMVSDADLLLKKLENKNEVDGIAFKMKDDPRITKIGKFIRKYSIDELPQLFNVLLGNMSLVGPRPPLPYEVERYSDWEWRRLEVLPGITGLWQVSGRSDLSFQQWMSLDIYYIENWSIAFDIKILLKTIPVVLKGEGAY</sequence>
<keyword evidence="4 7" id="KW-0812">Transmembrane</keyword>
<evidence type="ECO:0000256" key="4">
    <source>
        <dbReference type="ARBA" id="ARBA00022692"/>
    </source>
</evidence>
<dbReference type="Gene3D" id="3.40.50.720">
    <property type="entry name" value="NAD(P)-binding Rossmann-like Domain"/>
    <property type="match status" value="1"/>
</dbReference>
<dbReference type="Proteomes" id="UP001300012">
    <property type="component" value="Unassembled WGS sequence"/>
</dbReference>
<name>A0ABT1YUK4_9BACL</name>
<evidence type="ECO:0000313" key="9">
    <source>
        <dbReference type="EMBL" id="MCR8635970.1"/>
    </source>
</evidence>
<keyword evidence="3 9" id="KW-0808">Transferase</keyword>
<reference evidence="9 10" key="1">
    <citation type="submission" date="2022-08" db="EMBL/GenBank/DDBJ databases">
        <title>Paenibacillus endoradicis sp. nov., Paenibacillus radicibacter sp. nov and Paenibacillus pararadicis sp. nov., three cold-adapted plant growth-promoting bacteria isolated from root of Larix gmelinii in Great Khingan.</title>
        <authorList>
            <person name="Xue H."/>
        </authorList>
    </citation>
    <scope>NUCLEOTIDE SEQUENCE [LARGE SCALE GENOMIC DNA]</scope>
    <source>
        <strain evidence="9 10">N5-1-1-5</strain>
    </source>
</reference>
<evidence type="ECO:0000256" key="6">
    <source>
        <dbReference type="ARBA" id="ARBA00023136"/>
    </source>
</evidence>
<dbReference type="InterPro" id="IPR003362">
    <property type="entry name" value="Bact_transf"/>
</dbReference>
<dbReference type="GO" id="GO:0016740">
    <property type="term" value="F:transferase activity"/>
    <property type="evidence" value="ECO:0007669"/>
    <property type="project" value="UniProtKB-KW"/>
</dbReference>
<evidence type="ECO:0000256" key="1">
    <source>
        <dbReference type="ARBA" id="ARBA00004141"/>
    </source>
</evidence>
<accession>A0ABT1YUK4</accession>
<keyword evidence="6 7" id="KW-0472">Membrane</keyword>
<evidence type="ECO:0000313" key="10">
    <source>
        <dbReference type="Proteomes" id="UP001300012"/>
    </source>
</evidence>
<evidence type="ECO:0000259" key="8">
    <source>
        <dbReference type="Pfam" id="PF02397"/>
    </source>
</evidence>
<keyword evidence="5 7" id="KW-1133">Transmembrane helix</keyword>
<feature type="transmembrane region" description="Helical" evidence="7">
    <location>
        <begin position="143"/>
        <end position="161"/>
    </location>
</feature>
<proteinExistence type="inferred from homology"/>
<evidence type="ECO:0000256" key="5">
    <source>
        <dbReference type="ARBA" id="ARBA00022989"/>
    </source>
</evidence>
<dbReference type="NCBIfam" id="TIGR03025">
    <property type="entry name" value="EPS_sugtrans"/>
    <property type="match status" value="1"/>
</dbReference>
<organism evidence="9 10">
    <name type="scientific">Paenibacillus radicis</name>
    <name type="common">ex Xue et al. 2023</name>
    <dbReference type="NCBI Taxonomy" id="2972489"/>
    <lineage>
        <taxon>Bacteria</taxon>
        <taxon>Bacillati</taxon>
        <taxon>Bacillota</taxon>
        <taxon>Bacilli</taxon>
        <taxon>Bacillales</taxon>
        <taxon>Paenibacillaceae</taxon>
        <taxon>Paenibacillus</taxon>
    </lineage>
</organism>
<feature type="transmembrane region" description="Helical" evidence="7">
    <location>
        <begin position="119"/>
        <end position="137"/>
    </location>
</feature>
<gene>
    <name evidence="9" type="ORF">NV381_32740</name>
</gene>